<evidence type="ECO:0000313" key="2">
    <source>
        <dbReference type="Proteomes" id="UP000324222"/>
    </source>
</evidence>
<evidence type="ECO:0000313" key="1">
    <source>
        <dbReference type="EMBL" id="MPC55952.1"/>
    </source>
</evidence>
<sequence>MTDAGVAAAAAGAVRGLARVPVDYGKPAVICGCVASLRQRNGGFMRGAGGIPGNATVSLQALRESQLCL</sequence>
<proteinExistence type="predicted"/>
<keyword evidence="2" id="KW-1185">Reference proteome</keyword>
<name>A0A5B7GAP0_PORTR</name>
<dbReference type="Proteomes" id="UP000324222">
    <property type="component" value="Unassembled WGS sequence"/>
</dbReference>
<protein>
    <submittedName>
        <fullName evidence="1">Uncharacterized protein</fullName>
    </submittedName>
</protein>
<reference evidence="1 2" key="1">
    <citation type="submission" date="2019-05" db="EMBL/GenBank/DDBJ databases">
        <title>Another draft genome of Portunus trituberculatus and its Hox gene families provides insights of decapod evolution.</title>
        <authorList>
            <person name="Jeong J.-H."/>
            <person name="Song I."/>
            <person name="Kim S."/>
            <person name="Choi T."/>
            <person name="Kim D."/>
            <person name="Ryu S."/>
            <person name="Kim W."/>
        </authorList>
    </citation>
    <scope>NUCLEOTIDE SEQUENCE [LARGE SCALE GENOMIC DNA]</scope>
    <source>
        <tissue evidence="1">Muscle</tissue>
    </source>
</reference>
<dbReference type="AlphaFoldDB" id="A0A5B7GAP0"/>
<gene>
    <name evidence="1" type="ORF">E2C01_049900</name>
</gene>
<dbReference type="EMBL" id="VSRR010013572">
    <property type="protein sequence ID" value="MPC55952.1"/>
    <property type="molecule type" value="Genomic_DNA"/>
</dbReference>
<organism evidence="1 2">
    <name type="scientific">Portunus trituberculatus</name>
    <name type="common">Swimming crab</name>
    <name type="synonym">Neptunus trituberculatus</name>
    <dbReference type="NCBI Taxonomy" id="210409"/>
    <lineage>
        <taxon>Eukaryota</taxon>
        <taxon>Metazoa</taxon>
        <taxon>Ecdysozoa</taxon>
        <taxon>Arthropoda</taxon>
        <taxon>Crustacea</taxon>
        <taxon>Multicrustacea</taxon>
        <taxon>Malacostraca</taxon>
        <taxon>Eumalacostraca</taxon>
        <taxon>Eucarida</taxon>
        <taxon>Decapoda</taxon>
        <taxon>Pleocyemata</taxon>
        <taxon>Brachyura</taxon>
        <taxon>Eubrachyura</taxon>
        <taxon>Portunoidea</taxon>
        <taxon>Portunidae</taxon>
        <taxon>Portuninae</taxon>
        <taxon>Portunus</taxon>
    </lineage>
</organism>
<accession>A0A5B7GAP0</accession>
<comment type="caution">
    <text evidence="1">The sequence shown here is derived from an EMBL/GenBank/DDBJ whole genome shotgun (WGS) entry which is preliminary data.</text>
</comment>